<dbReference type="Gene3D" id="1.10.10.10">
    <property type="entry name" value="Winged helix-like DNA-binding domain superfamily/Winged helix DNA-binding domain"/>
    <property type="match status" value="1"/>
</dbReference>
<dbReference type="InterPro" id="IPR001867">
    <property type="entry name" value="OmpR/PhoB-type_DNA-bd"/>
</dbReference>
<accession>A0A7Y9DP47</accession>
<organism evidence="5 6">
    <name type="scientific">Kineococcus aurantiacus</name>
    <dbReference type="NCBI Taxonomy" id="37633"/>
    <lineage>
        <taxon>Bacteria</taxon>
        <taxon>Bacillati</taxon>
        <taxon>Actinomycetota</taxon>
        <taxon>Actinomycetes</taxon>
        <taxon>Kineosporiales</taxon>
        <taxon>Kineosporiaceae</taxon>
        <taxon>Kineococcus</taxon>
    </lineage>
</organism>
<dbReference type="Gene3D" id="1.25.40.10">
    <property type="entry name" value="Tetratricopeptide repeat domain"/>
    <property type="match status" value="2"/>
</dbReference>
<comment type="caution">
    <text evidence="5">The sequence shown here is derived from an EMBL/GenBank/DDBJ whole genome shotgun (WGS) entry which is preliminary data.</text>
</comment>
<feature type="DNA-binding region" description="OmpR/PhoB-type" evidence="3">
    <location>
        <begin position="1"/>
        <end position="94"/>
    </location>
</feature>
<keyword evidence="2 3" id="KW-0238">DNA-binding</keyword>
<dbReference type="InterPro" id="IPR016032">
    <property type="entry name" value="Sig_transdc_resp-reg_C-effctor"/>
</dbReference>
<evidence type="ECO:0000256" key="1">
    <source>
        <dbReference type="ARBA" id="ARBA00005820"/>
    </source>
</evidence>
<dbReference type="PANTHER" id="PTHR47691:SF3">
    <property type="entry name" value="HTH-TYPE TRANSCRIPTIONAL REGULATOR RV0890C-RELATED"/>
    <property type="match status" value="1"/>
</dbReference>
<dbReference type="SMART" id="SM01043">
    <property type="entry name" value="BTAD"/>
    <property type="match status" value="1"/>
</dbReference>
<dbReference type="InterPro" id="IPR005158">
    <property type="entry name" value="BTAD"/>
</dbReference>
<dbReference type="EMBL" id="JACCBB010000001">
    <property type="protein sequence ID" value="NYD24180.1"/>
    <property type="molecule type" value="Genomic_DNA"/>
</dbReference>
<dbReference type="SUPFAM" id="SSF52540">
    <property type="entry name" value="P-loop containing nucleoside triphosphate hydrolases"/>
    <property type="match status" value="1"/>
</dbReference>
<dbReference type="InterPro" id="IPR036388">
    <property type="entry name" value="WH-like_DNA-bd_sf"/>
</dbReference>
<name>A0A7Y9DP47_9ACTN</name>
<gene>
    <name evidence="5" type="ORF">BJ968_003720</name>
</gene>
<dbReference type="InterPro" id="IPR058852">
    <property type="entry name" value="HTH_77"/>
</dbReference>
<proteinExistence type="inferred from homology"/>
<reference evidence="5 6" key="1">
    <citation type="submission" date="2020-07" db="EMBL/GenBank/DDBJ databases">
        <title>Sequencing the genomes of 1000 actinobacteria strains.</title>
        <authorList>
            <person name="Klenk H.-P."/>
        </authorList>
    </citation>
    <scope>NUCLEOTIDE SEQUENCE [LARGE SCALE GENOMIC DNA]</scope>
    <source>
        <strain evidence="5 6">DSM 7487</strain>
    </source>
</reference>
<protein>
    <submittedName>
        <fullName evidence="5">Putative ATPase/DNA-binding SARP family transcriptional activator/tetratricopeptide (TPR) repeat protein</fullName>
    </submittedName>
</protein>
<dbReference type="Pfam" id="PF03704">
    <property type="entry name" value="BTAD"/>
    <property type="match status" value="1"/>
</dbReference>
<dbReference type="PANTHER" id="PTHR47691">
    <property type="entry name" value="REGULATOR-RELATED"/>
    <property type="match status" value="1"/>
</dbReference>
<dbReference type="Gene3D" id="3.40.50.300">
    <property type="entry name" value="P-loop containing nucleotide triphosphate hydrolases"/>
    <property type="match status" value="1"/>
</dbReference>
<dbReference type="AlphaFoldDB" id="A0A7Y9DP47"/>
<dbReference type="InterPro" id="IPR027417">
    <property type="entry name" value="P-loop_NTPase"/>
</dbReference>
<dbReference type="PROSITE" id="PS51755">
    <property type="entry name" value="OMPR_PHOB"/>
    <property type="match status" value="1"/>
</dbReference>
<dbReference type="InterPro" id="IPR011990">
    <property type="entry name" value="TPR-like_helical_dom_sf"/>
</dbReference>
<dbReference type="CDD" id="cd15831">
    <property type="entry name" value="BTAD"/>
    <property type="match status" value="1"/>
</dbReference>
<evidence type="ECO:0000313" key="5">
    <source>
        <dbReference type="EMBL" id="NYD24180.1"/>
    </source>
</evidence>
<dbReference type="GO" id="GO:0003677">
    <property type="term" value="F:DNA binding"/>
    <property type="evidence" value="ECO:0007669"/>
    <property type="project" value="UniProtKB-UniRule"/>
</dbReference>
<dbReference type="GO" id="GO:0000160">
    <property type="term" value="P:phosphorelay signal transduction system"/>
    <property type="evidence" value="ECO:0007669"/>
    <property type="project" value="InterPro"/>
</dbReference>
<dbReference type="GO" id="GO:0006355">
    <property type="term" value="P:regulation of DNA-templated transcription"/>
    <property type="evidence" value="ECO:0007669"/>
    <property type="project" value="InterPro"/>
</dbReference>
<evidence type="ECO:0000256" key="2">
    <source>
        <dbReference type="ARBA" id="ARBA00023125"/>
    </source>
</evidence>
<feature type="domain" description="OmpR/PhoB-type" evidence="4">
    <location>
        <begin position="1"/>
        <end position="94"/>
    </location>
</feature>
<evidence type="ECO:0000256" key="3">
    <source>
        <dbReference type="PROSITE-ProRule" id="PRU01091"/>
    </source>
</evidence>
<dbReference type="Pfam" id="PF25872">
    <property type="entry name" value="HTH_77"/>
    <property type="match status" value="1"/>
</dbReference>
<dbReference type="Proteomes" id="UP000521922">
    <property type="component" value="Unassembled WGS sequence"/>
</dbReference>
<evidence type="ECO:0000313" key="6">
    <source>
        <dbReference type="Proteomes" id="UP000521922"/>
    </source>
</evidence>
<dbReference type="SUPFAM" id="SSF46894">
    <property type="entry name" value="C-terminal effector domain of the bipartite response regulators"/>
    <property type="match status" value="1"/>
</dbReference>
<dbReference type="SUPFAM" id="SSF48452">
    <property type="entry name" value="TPR-like"/>
    <property type="match status" value="2"/>
</dbReference>
<sequence>MQIDLLGPLRVRTADGAEVPVPGTRLRRLLAELALRAGHPVSTDRLEELLWAGEGPGGPGALQSLVSRLRRTLGTGAGTGAGVVAGPAGYALHGVAVDVPEVEAALARGRSLLRAGACEEADAVLTAALARWRGPLVDLTDTPDAVRLEEARLDGLADRAEARLVTGALDGLAAELEELVRAHPLRERFAELRVRVLTASGRAGEALAAYEQTRRLLAEELGADPSAPLREAHRQALAGGGAPARPAPPVAVPGALTSFVGRAADVARVRELLAAARCVTVVGPGGAGKTRLAGEVGALAGGTVHVVPLAPVAEGGDVLGAVAAVVGARDTGRGLRPLRGDTDPWTRVVSALAAPGNLLVLDNCEHVVDAAAHLVENLLRSCAGLRVLTTSREGLGVEGEVLHPLGPLPPEAGVELFTDRARAVSPGFTADGPHREVVEQVVTRLDGLPLALELAAARLRSMSPADLLDRLSDRFRVLTGGRRTAVARHRTLRAVVDWSWELLAPDEQALLQRLSVFHAPVPVEAAAALAPDLGDELTVADLLGSLVEKSLLQLRPGPTARYGLLETIREYGAERLAASGDAEKVLEARTQWALGVSERASAGLRGGDQVQWSTRLDAESEDLLAALRHLVTTGRSQPALRLALPVAVWWTALGRHAQVREWLAVARSGAPTGGPAALAAEGLELVNGVMDGAGEWGPTRARMRELRAELAQLGPGERDVLTLLLVVFLERFTDETAAPAPAELRDDPRVAEFLRAAGSDPWAEALVQLMFAAAAENVGDTAAMSQSAARAAAGFAAVGESWGKAGALRLLAQGRLYDGDLDAAEDLYRQAGDLVTPFGNADDEVQLRMRLVDVLQRRGRLEEAVAQLQRMEAAAGTASATTRTWLVMTQVGLLRATGRAERAREVVDERLAARPARTSGGVWGHERAGLLTVLAHLQLDAGQVPQAGTTLVEALEFALGTFDMPIAAMTAVAVARWVLATGDPRGAARLLGVAAGLRGADDRTEPEIARVRTDLDRVLPPGEFEAAYRGGRDLAREEALAGLRAVLAPAGPGARPQARRE</sequence>
<dbReference type="SMART" id="SM00862">
    <property type="entry name" value="Trans_reg_C"/>
    <property type="match status" value="1"/>
</dbReference>
<keyword evidence="6" id="KW-1185">Reference proteome</keyword>
<evidence type="ECO:0000259" key="4">
    <source>
        <dbReference type="PROSITE" id="PS51755"/>
    </source>
</evidence>
<comment type="similarity">
    <text evidence="1">Belongs to the AfsR/DnrI/RedD regulatory family.</text>
</comment>
<dbReference type="RefSeq" id="WP_179754398.1">
    <property type="nucleotide sequence ID" value="NZ_BAAAGN010000030.1"/>
</dbReference>